<dbReference type="Gene3D" id="3.40.50.2300">
    <property type="match status" value="1"/>
</dbReference>
<dbReference type="InterPro" id="IPR050595">
    <property type="entry name" value="Bact_response_regulator"/>
</dbReference>
<dbReference type="AlphaFoldDB" id="A0A7X5XX35"/>
<keyword evidence="1 2" id="KW-0597">Phosphoprotein</keyword>
<dbReference type="RefSeq" id="WP_164521804.1">
    <property type="nucleotide sequence ID" value="NZ_BAAADY010000017.1"/>
</dbReference>
<feature type="modified residue" description="4-aspartylphosphate" evidence="2">
    <location>
        <position position="53"/>
    </location>
</feature>
<dbReference type="Pfam" id="PF00072">
    <property type="entry name" value="Response_reg"/>
    <property type="match status" value="1"/>
</dbReference>
<name>A0A7X5XX35_9SPHN</name>
<dbReference type="Proteomes" id="UP000531251">
    <property type="component" value="Unassembled WGS sequence"/>
</dbReference>
<organism evidence="4 5">
    <name type="scientific">Sphingomonas trueperi</name>
    <dbReference type="NCBI Taxonomy" id="53317"/>
    <lineage>
        <taxon>Bacteria</taxon>
        <taxon>Pseudomonadati</taxon>
        <taxon>Pseudomonadota</taxon>
        <taxon>Alphaproteobacteria</taxon>
        <taxon>Sphingomonadales</taxon>
        <taxon>Sphingomonadaceae</taxon>
        <taxon>Sphingomonas</taxon>
    </lineage>
</organism>
<comment type="caution">
    <text evidence="4">The sequence shown here is derived from an EMBL/GenBank/DDBJ whole genome shotgun (WGS) entry which is preliminary data.</text>
</comment>
<evidence type="ECO:0000313" key="5">
    <source>
        <dbReference type="Proteomes" id="UP000531251"/>
    </source>
</evidence>
<gene>
    <name evidence="4" type="ORF">GGR89_000868</name>
</gene>
<protein>
    <submittedName>
        <fullName evidence="4">FixJ family two-component response regulator</fullName>
    </submittedName>
</protein>
<dbReference type="SUPFAM" id="SSF52172">
    <property type="entry name" value="CheY-like"/>
    <property type="match status" value="1"/>
</dbReference>
<evidence type="ECO:0000259" key="3">
    <source>
        <dbReference type="PROSITE" id="PS50110"/>
    </source>
</evidence>
<evidence type="ECO:0000256" key="1">
    <source>
        <dbReference type="ARBA" id="ARBA00022553"/>
    </source>
</evidence>
<evidence type="ECO:0000256" key="2">
    <source>
        <dbReference type="PROSITE-ProRule" id="PRU00169"/>
    </source>
</evidence>
<dbReference type="PANTHER" id="PTHR44591:SF25">
    <property type="entry name" value="CHEMOTAXIS TWO-COMPONENT RESPONSE REGULATOR"/>
    <property type="match status" value="1"/>
</dbReference>
<dbReference type="PANTHER" id="PTHR44591">
    <property type="entry name" value="STRESS RESPONSE REGULATOR PROTEIN 1"/>
    <property type="match status" value="1"/>
</dbReference>
<dbReference type="PROSITE" id="PS50110">
    <property type="entry name" value="RESPONSE_REGULATORY"/>
    <property type="match status" value="1"/>
</dbReference>
<sequence length="119" mass="12603">MSESLVAVVDDDALVRDAAASLIRSFGYRTAIYPSADAFLEAGDDAADCVLTDLQMPGRSGLELRQQLRERGSTVPVILMTAYPTPDLRARAAALDLVALLDKPVDPDLLSGALARAMG</sequence>
<proteinExistence type="predicted"/>
<dbReference type="SMART" id="SM00448">
    <property type="entry name" value="REC"/>
    <property type="match status" value="1"/>
</dbReference>
<dbReference type="InterPro" id="IPR001789">
    <property type="entry name" value="Sig_transdc_resp-reg_receiver"/>
</dbReference>
<accession>A0A7X5XX35</accession>
<keyword evidence="5" id="KW-1185">Reference proteome</keyword>
<feature type="domain" description="Response regulatory" evidence="3">
    <location>
        <begin position="5"/>
        <end position="118"/>
    </location>
</feature>
<evidence type="ECO:0000313" key="4">
    <source>
        <dbReference type="EMBL" id="NJB96568.1"/>
    </source>
</evidence>
<reference evidence="4 5" key="1">
    <citation type="submission" date="2020-03" db="EMBL/GenBank/DDBJ databases">
        <title>Genomic Encyclopedia of Type Strains, Phase IV (KMG-IV): sequencing the most valuable type-strain genomes for metagenomic binning, comparative biology and taxonomic classification.</title>
        <authorList>
            <person name="Goeker M."/>
        </authorList>
    </citation>
    <scope>NUCLEOTIDE SEQUENCE [LARGE SCALE GENOMIC DNA]</scope>
    <source>
        <strain evidence="4 5">DSM 7225</strain>
    </source>
</reference>
<dbReference type="EMBL" id="JAATJB010000002">
    <property type="protein sequence ID" value="NJB96568.1"/>
    <property type="molecule type" value="Genomic_DNA"/>
</dbReference>
<dbReference type="GO" id="GO:0000160">
    <property type="term" value="P:phosphorelay signal transduction system"/>
    <property type="evidence" value="ECO:0007669"/>
    <property type="project" value="InterPro"/>
</dbReference>
<dbReference type="InterPro" id="IPR011006">
    <property type="entry name" value="CheY-like_superfamily"/>
</dbReference>